<evidence type="ECO:0000313" key="14">
    <source>
        <dbReference type="EMBL" id="MYN46592.1"/>
    </source>
</evidence>
<dbReference type="PROSITE" id="PS51318">
    <property type="entry name" value="TAT"/>
    <property type="match status" value="1"/>
</dbReference>
<keyword evidence="11" id="KW-0998">Cell outer membrane</keyword>
<evidence type="ECO:0000256" key="10">
    <source>
        <dbReference type="ARBA" id="ARBA00023186"/>
    </source>
</evidence>
<keyword evidence="15" id="KW-1185">Reference proteome</keyword>
<comment type="similarity">
    <text evidence="2">Belongs to the LolB family.</text>
</comment>
<keyword evidence="10" id="KW-0143">Chaperone</keyword>
<dbReference type="PROSITE" id="PS51257">
    <property type="entry name" value="PROKAR_LIPOPROTEIN"/>
    <property type="match status" value="1"/>
</dbReference>
<evidence type="ECO:0000256" key="6">
    <source>
        <dbReference type="ARBA" id="ARBA00022729"/>
    </source>
</evidence>
<evidence type="ECO:0000256" key="9">
    <source>
        <dbReference type="ARBA" id="ARBA00023139"/>
    </source>
</evidence>
<evidence type="ECO:0000313" key="15">
    <source>
        <dbReference type="Proteomes" id="UP000444316"/>
    </source>
</evidence>
<keyword evidence="7" id="KW-0653">Protein transport</keyword>
<dbReference type="EMBL" id="WWCL01000003">
    <property type="protein sequence ID" value="MYN46592.1"/>
    <property type="molecule type" value="Genomic_DNA"/>
</dbReference>
<keyword evidence="12 14" id="KW-0449">Lipoprotein</keyword>
<comment type="subunit">
    <text evidence="3">Monomer.</text>
</comment>
<evidence type="ECO:0000256" key="12">
    <source>
        <dbReference type="ARBA" id="ARBA00023288"/>
    </source>
</evidence>
<comment type="subcellular location">
    <subcellularLocation>
        <location evidence="1">Cell outer membrane</location>
        <topology evidence="1">Lipid-anchor</topology>
    </subcellularLocation>
</comment>
<evidence type="ECO:0000256" key="8">
    <source>
        <dbReference type="ARBA" id="ARBA00023136"/>
    </source>
</evidence>
<dbReference type="Pfam" id="PF03550">
    <property type="entry name" value="LolB"/>
    <property type="match status" value="1"/>
</dbReference>
<feature type="signal peptide" evidence="13">
    <location>
        <begin position="1"/>
        <end position="33"/>
    </location>
</feature>
<dbReference type="SUPFAM" id="SSF89392">
    <property type="entry name" value="Prokaryotic lipoproteins and lipoprotein localization factors"/>
    <property type="match status" value="1"/>
</dbReference>
<accession>A0A845I0E0</accession>
<dbReference type="NCBIfam" id="TIGR00548">
    <property type="entry name" value="lolB"/>
    <property type="match status" value="1"/>
</dbReference>
<keyword evidence="5" id="KW-0813">Transport</keyword>
<proteinExistence type="inferred from homology"/>
<evidence type="ECO:0000256" key="11">
    <source>
        <dbReference type="ARBA" id="ARBA00023237"/>
    </source>
</evidence>
<name>A0A845I0E0_9BURK</name>
<evidence type="ECO:0000256" key="3">
    <source>
        <dbReference type="ARBA" id="ARBA00011245"/>
    </source>
</evidence>
<protein>
    <recommendedName>
        <fullName evidence="4">Outer-membrane lipoprotein LolB</fullName>
    </recommendedName>
</protein>
<dbReference type="CDD" id="cd16326">
    <property type="entry name" value="LolB"/>
    <property type="match status" value="1"/>
</dbReference>
<evidence type="ECO:0000256" key="2">
    <source>
        <dbReference type="ARBA" id="ARBA00009696"/>
    </source>
</evidence>
<comment type="caution">
    <text evidence="14">The sequence shown here is derived from an EMBL/GenBank/DDBJ whole genome shotgun (WGS) entry which is preliminary data.</text>
</comment>
<feature type="chain" id="PRO_5032324145" description="Outer-membrane lipoprotein LolB" evidence="13">
    <location>
        <begin position="34"/>
        <end position="209"/>
    </location>
</feature>
<dbReference type="RefSeq" id="WP_161036064.1">
    <property type="nucleotide sequence ID" value="NZ_WWCL01000003.1"/>
</dbReference>
<reference evidence="14" key="1">
    <citation type="submission" date="2019-12" db="EMBL/GenBank/DDBJ databases">
        <title>Novel species isolated from a subtropical stream in China.</title>
        <authorList>
            <person name="Lu H."/>
        </authorList>
    </citation>
    <scope>NUCLEOTIDE SEQUENCE [LARGE SCALE GENOMIC DNA]</scope>
    <source>
        <strain evidence="14">FT93W</strain>
    </source>
</reference>
<keyword evidence="9" id="KW-0564">Palmitate</keyword>
<dbReference type="AlphaFoldDB" id="A0A845I0E0"/>
<evidence type="ECO:0000256" key="7">
    <source>
        <dbReference type="ARBA" id="ARBA00022927"/>
    </source>
</evidence>
<keyword evidence="6 13" id="KW-0732">Signal</keyword>
<evidence type="ECO:0000256" key="4">
    <source>
        <dbReference type="ARBA" id="ARBA00016202"/>
    </source>
</evidence>
<gene>
    <name evidence="14" type="primary">lolB</name>
    <name evidence="14" type="ORF">GTP23_16210</name>
</gene>
<organism evidence="14 15">
    <name type="scientific">Duganella fentianensis</name>
    <dbReference type="NCBI Taxonomy" id="2692177"/>
    <lineage>
        <taxon>Bacteria</taxon>
        <taxon>Pseudomonadati</taxon>
        <taxon>Pseudomonadota</taxon>
        <taxon>Betaproteobacteria</taxon>
        <taxon>Burkholderiales</taxon>
        <taxon>Oxalobacteraceae</taxon>
        <taxon>Telluria group</taxon>
        <taxon>Duganella</taxon>
    </lineage>
</organism>
<sequence length="209" mass="22435">MTDYRPARRRALLTALGLSASLLLGGCASTGGAALSATTVAPYRQTLALQGSIGINYLRDGKRESLTGTFQWQQTPAATDVTLVSPTGQTVAVLHVTPAQASLQQSGQPLRTAADLDSLTTQTLGWSLPVAGLRDWLQGYATDAQGQRFSASPARNTVVTRDGWKVEYMTWQDEQATVPQPKRIELTRLGAGEVEELAIRIAIRPSVEE</sequence>
<dbReference type="GO" id="GO:0015031">
    <property type="term" value="P:protein transport"/>
    <property type="evidence" value="ECO:0007669"/>
    <property type="project" value="UniProtKB-KW"/>
</dbReference>
<keyword evidence="8" id="KW-0472">Membrane</keyword>
<evidence type="ECO:0000256" key="13">
    <source>
        <dbReference type="SAM" id="SignalP"/>
    </source>
</evidence>
<dbReference type="InterPro" id="IPR006311">
    <property type="entry name" value="TAT_signal"/>
</dbReference>
<evidence type="ECO:0000256" key="5">
    <source>
        <dbReference type="ARBA" id="ARBA00022448"/>
    </source>
</evidence>
<dbReference type="GO" id="GO:0009279">
    <property type="term" value="C:cell outer membrane"/>
    <property type="evidence" value="ECO:0007669"/>
    <property type="project" value="UniProtKB-SubCell"/>
</dbReference>
<evidence type="ECO:0000256" key="1">
    <source>
        <dbReference type="ARBA" id="ARBA00004459"/>
    </source>
</evidence>
<dbReference type="InterPro" id="IPR029046">
    <property type="entry name" value="LolA/LolB/LppX"/>
</dbReference>
<dbReference type="Gene3D" id="2.50.20.10">
    <property type="entry name" value="Lipoprotein localisation LolA/LolB/LppX"/>
    <property type="match status" value="1"/>
</dbReference>
<dbReference type="InterPro" id="IPR004565">
    <property type="entry name" value="OM_lipoprot_LolB"/>
</dbReference>
<dbReference type="Proteomes" id="UP000444316">
    <property type="component" value="Unassembled WGS sequence"/>
</dbReference>